<dbReference type="GO" id="GO:0052706">
    <property type="term" value="F:L-histidine N(alpha)-methyltransferase activity"/>
    <property type="evidence" value="ECO:0007669"/>
    <property type="project" value="UniProtKB-EC"/>
</dbReference>
<dbReference type="OrthoDB" id="5289726at2"/>
<dbReference type="InterPro" id="IPR035094">
    <property type="entry name" value="EgtD"/>
</dbReference>
<dbReference type="KEGG" id="eke:EK0264_15145"/>
<dbReference type="PANTHER" id="PTHR43397">
    <property type="entry name" value="ERGOTHIONEINE BIOSYNTHESIS PROTEIN 1"/>
    <property type="match status" value="1"/>
</dbReference>
<accession>A0A7L4YRB9</accession>
<dbReference type="Pfam" id="PF10017">
    <property type="entry name" value="Methyltransf_33"/>
    <property type="match status" value="1"/>
</dbReference>
<dbReference type="PANTHER" id="PTHR43397:SF1">
    <property type="entry name" value="ERGOTHIONEINE BIOSYNTHESIS PROTEIN 1"/>
    <property type="match status" value="1"/>
</dbReference>
<dbReference type="Gene3D" id="3.40.50.150">
    <property type="entry name" value="Vaccinia Virus protein VP39"/>
    <property type="match status" value="1"/>
</dbReference>
<dbReference type="PIRSF" id="PIRSF018005">
    <property type="entry name" value="UCP018005"/>
    <property type="match status" value="1"/>
</dbReference>
<evidence type="ECO:0000256" key="2">
    <source>
        <dbReference type="ARBA" id="ARBA00022679"/>
    </source>
</evidence>
<dbReference type="InterPro" id="IPR051128">
    <property type="entry name" value="EgtD_Methyltrsf_superfamily"/>
</dbReference>
<dbReference type="InterPro" id="IPR029063">
    <property type="entry name" value="SAM-dependent_MTases_sf"/>
</dbReference>
<dbReference type="RefSeq" id="WP_159546628.1">
    <property type="nucleotide sequence ID" value="NZ_CP047156.1"/>
</dbReference>
<gene>
    <name evidence="4" type="primary">egtD</name>
    <name evidence="4" type="ORF">EK0264_15145</name>
</gene>
<dbReference type="NCBIfam" id="TIGR03438">
    <property type="entry name" value="egtD_ergothio"/>
    <property type="match status" value="1"/>
</dbReference>
<keyword evidence="1 4" id="KW-0489">Methyltransferase</keyword>
<reference evidence="4 5" key="1">
    <citation type="journal article" date="2018" name="Int. J. Syst. Evol. Microbiol.">
        <title>Epidermidibacterium keratini gen. nov., sp. nov., a member of the family Sporichthyaceae, isolated from keratin epidermis.</title>
        <authorList>
            <person name="Lee D.G."/>
            <person name="Trujillo M.E."/>
            <person name="Kang S."/>
            <person name="Nam J.J."/>
            <person name="Kim Y.J."/>
        </authorList>
    </citation>
    <scope>NUCLEOTIDE SEQUENCE [LARGE SCALE GENOMIC DNA]</scope>
    <source>
        <strain evidence="4 5">EPI-7</strain>
    </source>
</reference>
<feature type="domain" description="Histidine-specific methyltransferase SAM-dependent" evidence="3">
    <location>
        <begin position="29"/>
        <end position="326"/>
    </location>
</feature>
<dbReference type="SUPFAM" id="SSF53335">
    <property type="entry name" value="S-adenosyl-L-methionine-dependent methyltransferases"/>
    <property type="match status" value="1"/>
</dbReference>
<evidence type="ECO:0000256" key="1">
    <source>
        <dbReference type="ARBA" id="ARBA00022603"/>
    </source>
</evidence>
<dbReference type="Proteomes" id="UP000463857">
    <property type="component" value="Chromosome"/>
</dbReference>
<dbReference type="InterPro" id="IPR019257">
    <property type="entry name" value="MeTrfase_dom"/>
</dbReference>
<proteinExistence type="predicted"/>
<evidence type="ECO:0000313" key="4">
    <source>
        <dbReference type="EMBL" id="QHC01493.1"/>
    </source>
</evidence>
<evidence type="ECO:0000259" key="3">
    <source>
        <dbReference type="Pfam" id="PF10017"/>
    </source>
</evidence>
<dbReference type="EC" id="2.1.1.44" evidence="4"/>
<sequence length="328" mass="36235">MTAPVRECVDGAPIDILLRPEDLRAALLTDAREGLGSTPKTLPPKYFYDAEGSRLFEQITRQPKYYPTRTEHAILSEYAEEIAQAAGAEVLLELGSGSSEKTRLLLDAMGERLDGYVPVDVSPDALREAILRLRVDYPDLHVHGAVADFDHHLGDLPAPGKRMVALLGSTLGNYRPHERARFLGAIASAMHPGESLLLGLDLVKDPSRLVAAYDDAAGVTAAFNRNVLRVLNRELGADFAPDAFEHVARWDSGGEWMEMRLRATRPMKVRLPAIELDVDFADGEELRTETSAKFRREPITEELSQHGLSVVKWWSDPAGDYAMLLAVK</sequence>
<keyword evidence="5" id="KW-1185">Reference proteome</keyword>
<dbReference type="EMBL" id="CP047156">
    <property type="protein sequence ID" value="QHC01493.1"/>
    <property type="molecule type" value="Genomic_DNA"/>
</dbReference>
<keyword evidence="2 4" id="KW-0808">Transferase</keyword>
<evidence type="ECO:0000313" key="5">
    <source>
        <dbReference type="Proteomes" id="UP000463857"/>
    </source>
</evidence>
<protein>
    <submittedName>
        <fullName evidence="4">L-histidine N(Alpha)-methyltransferase</fullName>
        <ecNumber evidence="4">2.1.1.44</ecNumber>
    </submittedName>
</protein>
<dbReference type="InterPro" id="IPR017804">
    <property type="entry name" value="MeTrfase_EgtD-like"/>
</dbReference>
<dbReference type="GO" id="GO:0032259">
    <property type="term" value="P:methylation"/>
    <property type="evidence" value="ECO:0007669"/>
    <property type="project" value="UniProtKB-KW"/>
</dbReference>
<dbReference type="InParanoid" id="A0A7L4YRB9"/>
<organism evidence="4 5">
    <name type="scientific">Epidermidibacterium keratini</name>
    <dbReference type="NCBI Taxonomy" id="1891644"/>
    <lineage>
        <taxon>Bacteria</taxon>
        <taxon>Bacillati</taxon>
        <taxon>Actinomycetota</taxon>
        <taxon>Actinomycetes</taxon>
        <taxon>Sporichthyales</taxon>
        <taxon>Sporichthyaceae</taxon>
        <taxon>Epidermidibacterium</taxon>
    </lineage>
</organism>
<name>A0A7L4YRB9_9ACTN</name>
<dbReference type="AlphaFoldDB" id="A0A7L4YRB9"/>